<dbReference type="PANTHER" id="PTHR47027">
    <property type="entry name" value="REVERSE TRANSCRIPTASE DOMAIN-CONTAINING PROTEIN"/>
    <property type="match status" value="1"/>
</dbReference>
<protein>
    <submittedName>
        <fullName evidence="1">Uncharacterized protein</fullName>
    </submittedName>
</protein>
<dbReference type="PANTHER" id="PTHR47027:SF20">
    <property type="entry name" value="REVERSE TRANSCRIPTASE-LIKE PROTEIN WITH RNA-DIRECTED DNA POLYMERASE DOMAIN"/>
    <property type="match status" value="1"/>
</dbReference>
<sequence length="106" mass="12858">MAKLFKGHSLNLNIKLRLLRCYIFSILLYGVKSWTLTEATQKRIEAFEMWLYRRILRISWVDKITNSEVLSRMGKRKEIMITIKERKLAYLGHIMRNEKKERKKIK</sequence>
<accession>A0A8D9AUB6</accession>
<proteinExistence type="predicted"/>
<evidence type="ECO:0000313" key="1">
    <source>
        <dbReference type="EMBL" id="CAG6771145.1"/>
    </source>
</evidence>
<organism evidence="1">
    <name type="scientific">Cacopsylla melanoneura</name>
    <dbReference type="NCBI Taxonomy" id="428564"/>
    <lineage>
        <taxon>Eukaryota</taxon>
        <taxon>Metazoa</taxon>
        <taxon>Ecdysozoa</taxon>
        <taxon>Arthropoda</taxon>
        <taxon>Hexapoda</taxon>
        <taxon>Insecta</taxon>
        <taxon>Pterygota</taxon>
        <taxon>Neoptera</taxon>
        <taxon>Paraneoptera</taxon>
        <taxon>Hemiptera</taxon>
        <taxon>Sternorrhyncha</taxon>
        <taxon>Psylloidea</taxon>
        <taxon>Psyllidae</taxon>
        <taxon>Psyllinae</taxon>
        <taxon>Cacopsylla</taxon>
    </lineage>
</organism>
<reference evidence="1" key="1">
    <citation type="submission" date="2021-05" db="EMBL/GenBank/DDBJ databases">
        <authorList>
            <person name="Alioto T."/>
            <person name="Alioto T."/>
            <person name="Gomez Garrido J."/>
        </authorList>
    </citation>
    <scope>NUCLEOTIDE SEQUENCE</scope>
</reference>
<dbReference type="EMBL" id="HBUF01583925">
    <property type="protein sequence ID" value="CAG6771145.1"/>
    <property type="molecule type" value="Transcribed_RNA"/>
</dbReference>
<name>A0A8D9AUB6_9HEMI</name>
<dbReference type="AlphaFoldDB" id="A0A8D9AUB6"/>